<feature type="signal peptide" evidence="1">
    <location>
        <begin position="1"/>
        <end position="22"/>
    </location>
</feature>
<dbReference type="EMBL" id="GHWJ01007422">
    <property type="protein sequence ID" value="NOV40159.1"/>
    <property type="molecule type" value="Transcribed_RNA"/>
</dbReference>
<organism evidence="2">
    <name type="scientific">Rhipicephalus microplus</name>
    <name type="common">Cattle tick</name>
    <name type="synonym">Boophilus microplus</name>
    <dbReference type="NCBI Taxonomy" id="6941"/>
    <lineage>
        <taxon>Eukaryota</taxon>
        <taxon>Metazoa</taxon>
        <taxon>Ecdysozoa</taxon>
        <taxon>Arthropoda</taxon>
        <taxon>Chelicerata</taxon>
        <taxon>Arachnida</taxon>
        <taxon>Acari</taxon>
        <taxon>Parasitiformes</taxon>
        <taxon>Ixodida</taxon>
        <taxon>Ixodoidea</taxon>
        <taxon>Ixodidae</taxon>
        <taxon>Rhipicephalinae</taxon>
        <taxon>Rhipicephalus</taxon>
        <taxon>Boophilus</taxon>
    </lineage>
</organism>
<accession>A0A6M2D1Z4</accession>
<evidence type="ECO:0000313" key="2">
    <source>
        <dbReference type="EMBL" id="NOV40159.1"/>
    </source>
</evidence>
<proteinExistence type="predicted"/>
<dbReference type="PANTHER" id="PTHR33964">
    <property type="entry name" value="RE45066P-RELATED"/>
    <property type="match status" value="1"/>
</dbReference>
<keyword evidence="1" id="KW-0732">Signal</keyword>
<dbReference type="OrthoDB" id="6492149at2759"/>
<dbReference type="VEuPathDB" id="VectorBase:LOC119167301"/>
<dbReference type="AlphaFoldDB" id="A0A6M2D1Z4"/>
<protein>
    <submittedName>
        <fullName evidence="2">Putative conserved secreted protein fat body overexpressed</fullName>
    </submittedName>
</protein>
<dbReference type="PANTHER" id="PTHR33964:SF1">
    <property type="entry name" value="RE45066P"/>
    <property type="match status" value="1"/>
</dbReference>
<reference evidence="2" key="1">
    <citation type="submission" date="2019-09" db="EMBL/GenBank/DDBJ databases">
        <title>Organ-specific transcriptomic study of the physiology of the cattle tick, Rhipicephalus microplus.</title>
        <authorList>
            <person name="Tirloni L."/>
            <person name="Braz G."/>
            <person name="Gandara A.C.P."/>
            <person name="Sabadin G.A."/>
            <person name="da Silva R.M."/>
            <person name="Guizzo M.G."/>
            <person name="Machado J.A."/>
            <person name="Costa E.P."/>
            <person name="Gomes H.F."/>
            <person name="Moraes J."/>
            <person name="Mota M.B.S."/>
            <person name="Mesquita R.D."/>
            <person name="Alvarenga P.H."/>
            <person name="Alves F."/>
            <person name="Seixas A."/>
            <person name="da Fonseca R.N."/>
            <person name="Fogaca A."/>
            <person name="Logullo C."/>
            <person name="Tanaka A."/>
            <person name="Daffre S."/>
            <person name="Termignoni C."/>
            <person name="Vaz I.S.Jr."/>
            <person name="Oliveira P.L."/>
            <person name="Ribeiro J.M."/>
        </authorList>
    </citation>
    <scope>NUCLEOTIDE SEQUENCE</scope>
    <source>
        <strain evidence="2">Porto Alegre</strain>
    </source>
</reference>
<sequence>MAINKLLGVAVLAASIIDLGQSQEKLDCNIQSLRACGEDYVPYGHGPHLEHTGSLFTKQCETYKQQLDCSMTYTRECAHGVTRAAVLLALEAFQDNVDAICINGSKQHDAFQNFVGCLNSVGSKINACFRILRTNMQKAIVKAPANDVVHYACCSYADLIDCLDPVLTPCEEDGGKEFTVNLLEQVFGEMLSLVCGNYQRGSQSCKALPKLPSPGPTDRKIEGYLELLLEIGKTLARKN</sequence>
<name>A0A6M2D1Z4_RHIMP</name>
<feature type="chain" id="PRO_5027028909" evidence="1">
    <location>
        <begin position="23"/>
        <end position="239"/>
    </location>
</feature>
<evidence type="ECO:0000256" key="1">
    <source>
        <dbReference type="SAM" id="SignalP"/>
    </source>
</evidence>